<sequence>MAFQPGAPRNRTPLAELPTVPGMTMEAASPEQGAATRRRALTPRVIDSPSANIPDSIMTPTLSPEEDVIRQRGRRRTTIMWSPDHNRSVFLSPMKTPTKNISSMTLRSSPRKRSLMQELSDVAVPSTSAASPSKRVLGARLSVTDSPGSSTKRVKVEESAMNRQNEAIPLETILKGYSREQLIAVIGLLVARDEQLEATVRNELPIPDIAPLEGELIKQKKNIFASVPNQKFLSRTDGHGYLRAATHLATFKQTVYGQSQNLYTSRHWDALLDYVMMAWTHVRETPVYENAKHNAVRRYCFKLLSHHASNALKHGSTALGRDRVVRFQHKLTGMASDWAEVNECGKCIEYIMKSF</sequence>
<comment type="subcellular location">
    <subcellularLocation>
        <location evidence="1">Nucleus</location>
    </subcellularLocation>
</comment>
<dbReference type="PANTHER" id="PTHR28032">
    <property type="entry name" value="FI02826P"/>
    <property type="match status" value="1"/>
</dbReference>
<reference evidence="5 7" key="1">
    <citation type="journal article" date="2014" name="BMC Genomics">
        <title>Genome sequence of Anopheles sinensis provides insight into genetics basis of mosquito competence for malaria parasites.</title>
        <authorList>
            <person name="Zhou D."/>
            <person name="Zhang D."/>
            <person name="Ding G."/>
            <person name="Shi L."/>
            <person name="Hou Q."/>
            <person name="Ye Y."/>
            <person name="Xu Y."/>
            <person name="Zhou H."/>
            <person name="Xiong C."/>
            <person name="Li S."/>
            <person name="Yu J."/>
            <person name="Hong S."/>
            <person name="Yu X."/>
            <person name="Zou P."/>
            <person name="Chen C."/>
            <person name="Chang X."/>
            <person name="Wang W."/>
            <person name="Lv Y."/>
            <person name="Sun Y."/>
            <person name="Ma L."/>
            <person name="Shen B."/>
            <person name="Zhu C."/>
        </authorList>
    </citation>
    <scope>NUCLEOTIDE SEQUENCE [LARGE SCALE GENOMIC DNA]</scope>
</reference>
<dbReference type="EnsemblMetazoa" id="ASIC011035-RA">
    <property type="protein sequence ID" value="ASIC011035-PA"/>
    <property type="gene ID" value="ASIC011035"/>
</dbReference>
<evidence type="ECO:0000256" key="2">
    <source>
        <dbReference type="ARBA" id="ARBA00006199"/>
    </source>
</evidence>
<evidence type="ECO:0000313" key="6">
    <source>
        <dbReference type="EnsemblMetazoa" id="ASIC011035-PA"/>
    </source>
</evidence>
<accession>A0A084VZ17</accession>
<dbReference type="AlphaFoldDB" id="A0A084VZ17"/>
<dbReference type="OMA" id="KQQLWPG"/>
<dbReference type="GO" id="GO:0031965">
    <property type="term" value="C:nuclear membrane"/>
    <property type="evidence" value="ECO:0007669"/>
    <property type="project" value="TreeGrafter"/>
</dbReference>
<feature type="region of interest" description="Disordered" evidence="4">
    <location>
        <begin position="1"/>
        <end position="60"/>
    </location>
</feature>
<dbReference type="VEuPathDB" id="VectorBase:ASIS013928"/>
<dbReference type="GO" id="GO:0031144">
    <property type="term" value="P:proteasome localization"/>
    <property type="evidence" value="ECO:0007669"/>
    <property type="project" value="InterPro"/>
</dbReference>
<dbReference type="Pfam" id="PF08559">
    <property type="entry name" value="Cut8"/>
    <property type="match status" value="1"/>
</dbReference>
<keyword evidence="3" id="KW-0539">Nucleus</keyword>
<feature type="region of interest" description="Disordered" evidence="4">
    <location>
        <begin position="87"/>
        <end position="111"/>
    </location>
</feature>
<reference evidence="6" key="2">
    <citation type="submission" date="2020-05" db="UniProtKB">
        <authorList>
            <consortium name="EnsemblMetazoa"/>
        </authorList>
    </citation>
    <scope>IDENTIFICATION</scope>
</reference>
<dbReference type="GO" id="GO:0071630">
    <property type="term" value="P:nuclear protein quality control by the ubiquitin-proteasome system"/>
    <property type="evidence" value="ECO:0007669"/>
    <property type="project" value="InterPro"/>
</dbReference>
<dbReference type="InterPro" id="IPR013868">
    <property type="entry name" value="Cut8/Sts1_fam"/>
</dbReference>
<evidence type="ECO:0000256" key="1">
    <source>
        <dbReference type="ARBA" id="ARBA00004123"/>
    </source>
</evidence>
<dbReference type="Proteomes" id="UP000030765">
    <property type="component" value="Unassembled WGS sequence"/>
</dbReference>
<dbReference type="PANTHER" id="PTHR28032:SF1">
    <property type="entry name" value="FI02826P"/>
    <property type="match status" value="1"/>
</dbReference>
<keyword evidence="7" id="KW-1185">Reference proteome</keyword>
<dbReference type="EMBL" id="KE525239">
    <property type="protein sequence ID" value="KFB43211.1"/>
    <property type="molecule type" value="Genomic_DNA"/>
</dbReference>
<organism evidence="5">
    <name type="scientific">Anopheles sinensis</name>
    <name type="common">Mosquito</name>
    <dbReference type="NCBI Taxonomy" id="74873"/>
    <lineage>
        <taxon>Eukaryota</taxon>
        <taxon>Metazoa</taxon>
        <taxon>Ecdysozoa</taxon>
        <taxon>Arthropoda</taxon>
        <taxon>Hexapoda</taxon>
        <taxon>Insecta</taxon>
        <taxon>Pterygota</taxon>
        <taxon>Neoptera</taxon>
        <taxon>Endopterygota</taxon>
        <taxon>Diptera</taxon>
        <taxon>Nematocera</taxon>
        <taxon>Culicoidea</taxon>
        <taxon>Culicidae</taxon>
        <taxon>Anophelinae</taxon>
        <taxon>Anopheles</taxon>
    </lineage>
</organism>
<evidence type="ECO:0000313" key="7">
    <source>
        <dbReference type="Proteomes" id="UP000030765"/>
    </source>
</evidence>
<dbReference type="EMBL" id="ATLV01018587">
    <property type="status" value="NOT_ANNOTATED_CDS"/>
    <property type="molecule type" value="Genomic_DNA"/>
</dbReference>
<dbReference type="STRING" id="74873.A0A084VZ17"/>
<evidence type="ECO:0000256" key="4">
    <source>
        <dbReference type="SAM" id="MobiDB-lite"/>
    </source>
</evidence>
<dbReference type="GO" id="GO:0070628">
    <property type="term" value="F:proteasome binding"/>
    <property type="evidence" value="ECO:0007669"/>
    <property type="project" value="TreeGrafter"/>
</dbReference>
<evidence type="ECO:0000313" key="5">
    <source>
        <dbReference type="EMBL" id="KFB43211.1"/>
    </source>
</evidence>
<feature type="compositionally biased region" description="Polar residues" evidence="4">
    <location>
        <begin position="95"/>
        <end position="108"/>
    </location>
</feature>
<dbReference type="OrthoDB" id="10061064at2759"/>
<proteinExistence type="inferred from homology"/>
<dbReference type="FunFam" id="1.20.58.1590:FF:000002">
    <property type="entry name" value="Uncharacterized protein, isoform A"/>
    <property type="match status" value="1"/>
</dbReference>
<feature type="compositionally biased region" description="Polar residues" evidence="4">
    <location>
        <begin position="49"/>
        <end position="60"/>
    </location>
</feature>
<gene>
    <name evidence="5" type="ORF">ZHAS_00011035</name>
</gene>
<comment type="similarity">
    <text evidence="2">Belongs to the cut8/STS1 family.</text>
</comment>
<evidence type="ECO:0000256" key="3">
    <source>
        <dbReference type="ARBA" id="ARBA00023242"/>
    </source>
</evidence>
<dbReference type="InterPro" id="IPR038422">
    <property type="entry name" value="Cut8/Sts1_sf"/>
</dbReference>
<name>A0A084VZ17_ANOSI</name>
<dbReference type="VEuPathDB" id="VectorBase:ASIC011035"/>
<protein>
    <submittedName>
        <fullName evidence="5 6">Uncharacterized protein</fullName>
    </submittedName>
</protein>
<dbReference type="Gene3D" id="1.20.58.1590">
    <property type="entry name" value="Tethering factor for nuclear proteasome Cut8/Sts1"/>
    <property type="match status" value="1"/>
</dbReference>